<name>A0A7S4ZU35_RHIRH</name>
<organism evidence="1">
    <name type="scientific">Rhizobium rhizogenes</name>
    <name type="common">Agrobacterium rhizogenes</name>
    <dbReference type="NCBI Taxonomy" id="359"/>
    <lineage>
        <taxon>Bacteria</taxon>
        <taxon>Pseudomonadati</taxon>
        <taxon>Pseudomonadota</taxon>
        <taxon>Alphaproteobacteria</taxon>
        <taxon>Hyphomicrobiales</taxon>
        <taxon>Rhizobiaceae</taxon>
        <taxon>Rhizobium/Agrobacterium group</taxon>
        <taxon>Rhizobium</taxon>
    </lineage>
</organism>
<dbReference type="EMBL" id="MK318971">
    <property type="protein sequence ID" value="QCL09605.1"/>
    <property type="molecule type" value="Genomic_DNA"/>
</dbReference>
<protein>
    <submittedName>
        <fullName evidence="1">Uncharacterized protein</fullName>
    </submittedName>
</protein>
<dbReference type="EMBL" id="MK318969">
    <property type="protein sequence ID" value="QCL09436.1"/>
    <property type="molecule type" value="Genomic_DNA"/>
</dbReference>
<evidence type="ECO:0000313" key="2">
    <source>
        <dbReference type="EMBL" id="QCL09605.1"/>
    </source>
</evidence>
<keyword evidence="1" id="KW-0614">Plasmid</keyword>
<proteinExistence type="predicted"/>
<accession>A0A7S4ZU35</accession>
<geneLocation type="plasmid" evidence="2">
    <name>pColt5.8a</name>
</geneLocation>
<reference evidence="1" key="1">
    <citation type="submission" date="2018-12" db="EMBL/GenBank/DDBJ databases">
        <title>Three Rhizobium rhizogenes strains isolated from the same crown gall tumor carry diverse plasmids.</title>
        <authorList>
            <person name="Pulawska J."/>
            <person name="Kuzmanovic N."/>
        </authorList>
    </citation>
    <scope>NUCLEOTIDE SEQUENCE</scope>
    <source>
        <strain evidence="1">C5.7</strain>
        <strain evidence="2">Colt5.8</strain>
        <plasmid evidence="1">pC5.7c</plasmid>
        <plasmid evidence="2">pColt5.8a</plasmid>
    </source>
</reference>
<dbReference type="RefSeq" id="WP_201009190.1">
    <property type="nucleotide sequence ID" value="NZ_MK318969.1"/>
</dbReference>
<dbReference type="AlphaFoldDB" id="A0A7S4ZU35"/>
<sequence length="68" mass="7541">MGMMKADIDIANISEERGKQLAALARLVTYAREVAEELGVDDARDKLDIALSTLVHELNVTMLSVRRL</sequence>
<geneLocation type="plasmid" evidence="1">
    <name>pC5.7c</name>
</geneLocation>
<evidence type="ECO:0000313" key="1">
    <source>
        <dbReference type="EMBL" id="QCL09436.1"/>
    </source>
</evidence>
<gene>
    <name evidence="1" type="ORF">pC5.7c_569</name>
    <name evidence="2" type="ORF">pC5.8a_113</name>
</gene>